<comment type="miscellaneous">
    <text evidence="12">Reaction proceeds by a ping-pong mechanism involving intermediate methylation of a conserved cysteine residue.</text>
</comment>
<dbReference type="Pfam" id="PF21016">
    <property type="entry name" value="RlmN_N"/>
    <property type="match status" value="1"/>
</dbReference>
<feature type="binding site" evidence="12">
    <location>
        <position position="138"/>
    </location>
    <ligand>
        <name>[4Fe-4S] cluster</name>
        <dbReference type="ChEBI" id="CHEBI:49883"/>
        <note>4Fe-4S-S-AdoMet</note>
    </ligand>
</feature>
<dbReference type="PROSITE" id="PS51918">
    <property type="entry name" value="RADICAL_SAM"/>
    <property type="match status" value="1"/>
</dbReference>
<dbReference type="PANTHER" id="PTHR30544:SF5">
    <property type="entry name" value="RADICAL SAM CORE DOMAIN-CONTAINING PROTEIN"/>
    <property type="match status" value="1"/>
</dbReference>
<dbReference type="InterPro" id="IPR027492">
    <property type="entry name" value="RNA_MTrfase_RlmN"/>
</dbReference>
<dbReference type="GO" id="GO:0070040">
    <property type="term" value="F:rRNA (adenine(2503)-C2-)-methyltransferase activity"/>
    <property type="evidence" value="ECO:0007669"/>
    <property type="project" value="UniProtKB-UniRule"/>
</dbReference>
<evidence type="ECO:0000256" key="7">
    <source>
        <dbReference type="ARBA" id="ARBA00022691"/>
    </source>
</evidence>
<dbReference type="GO" id="GO:0070475">
    <property type="term" value="P:rRNA base methylation"/>
    <property type="evidence" value="ECO:0007669"/>
    <property type="project" value="UniProtKB-UniRule"/>
</dbReference>
<feature type="active site" description="Proton acceptor" evidence="12">
    <location>
        <position position="111"/>
    </location>
</feature>
<dbReference type="SFLD" id="SFLDS00029">
    <property type="entry name" value="Radical_SAM"/>
    <property type="match status" value="1"/>
</dbReference>
<dbReference type="SFLD" id="SFLDG01062">
    <property type="entry name" value="methyltransferase_(Class_A)"/>
    <property type="match status" value="1"/>
</dbReference>
<dbReference type="PANTHER" id="PTHR30544">
    <property type="entry name" value="23S RRNA METHYLTRANSFERASE"/>
    <property type="match status" value="1"/>
</dbReference>
<feature type="binding site" evidence="12">
    <location>
        <position position="131"/>
    </location>
    <ligand>
        <name>[4Fe-4S] cluster</name>
        <dbReference type="ChEBI" id="CHEBI:49883"/>
        <note>4Fe-4S-S-AdoMet</note>
    </ligand>
</feature>
<evidence type="ECO:0000256" key="10">
    <source>
        <dbReference type="ARBA" id="ARBA00023004"/>
    </source>
</evidence>
<feature type="binding site" evidence="12">
    <location>
        <begin position="178"/>
        <end position="179"/>
    </location>
    <ligand>
        <name>S-adenosyl-L-methionine</name>
        <dbReference type="ChEBI" id="CHEBI:59789"/>
    </ligand>
</feature>
<evidence type="ECO:0000313" key="14">
    <source>
        <dbReference type="EMBL" id="PIV64073.1"/>
    </source>
</evidence>
<evidence type="ECO:0000256" key="6">
    <source>
        <dbReference type="ARBA" id="ARBA00022679"/>
    </source>
</evidence>
<dbReference type="Pfam" id="PF04055">
    <property type="entry name" value="Radical_SAM"/>
    <property type="match status" value="1"/>
</dbReference>
<feature type="binding site" evidence="12">
    <location>
        <position position="210"/>
    </location>
    <ligand>
        <name>S-adenosyl-L-methionine</name>
        <dbReference type="ChEBI" id="CHEBI:59789"/>
    </ligand>
</feature>
<evidence type="ECO:0000256" key="11">
    <source>
        <dbReference type="ARBA" id="ARBA00023014"/>
    </source>
</evidence>
<comment type="cofactor">
    <cofactor evidence="12">
        <name>[4Fe-4S] cluster</name>
        <dbReference type="ChEBI" id="CHEBI:49883"/>
    </cofactor>
    <text evidence="12">Binds 1 [4Fe-4S] cluster. The cluster is coordinated with 3 cysteines and an exchangeable S-adenosyl-L-methionine.</text>
</comment>
<evidence type="ECO:0000256" key="5">
    <source>
        <dbReference type="ARBA" id="ARBA00022603"/>
    </source>
</evidence>
<keyword evidence="12" id="KW-1015">Disulfide bond</keyword>
<gene>
    <name evidence="12 14" type="primary">rlmN</name>
    <name evidence="14" type="ORF">COS11_04085</name>
</gene>
<name>A0A2M7E8M7_9BACT</name>
<dbReference type="InterPro" id="IPR040072">
    <property type="entry name" value="Methyltransferase_A"/>
</dbReference>
<dbReference type="InterPro" id="IPR007197">
    <property type="entry name" value="rSAM"/>
</dbReference>
<evidence type="ECO:0000256" key="9">
    <source>
        <dbReference type="ARBA" id="ARBA00022723"/>
    </source>
</evidence>
<keyword evidence="10 12" id="KW-0408">Iron</keyword>
<dbReference type="SUPFAM" id="SSF102114">
    <property type="entry name" value="Radical SAM enzymes"/>
    <property type="match status" value="1"/>
</dbReference>
<dbReference type="GO" id="GO:0005737">
    <property type="term" value="C:cytoplasm"/>
    <property type="evidence" value="ECO:0007669"/>
    <property type="project" value="UniProtKB-SubCell"/>
</dbReference>
<comment type="catalytic activity">
    <reaction evidence="12">
        <text>adenosine(2503) in 23S rRNA + 2 reduced [2Fe-2S]-[ferredoxin] + 2 S-adenosyl-L-methionine = 2-methyladenosine(2503) in 23S rRNA + 5'-deoxyadenosine + L-methionine + 2 oxidized [2Fe-2S]-[ferredoxin] + S-adenosyl-L-homocysteine</text>
        <dbReference type="Rhea" id="RHEA:42916"/>
        <dbReference type="Rhea" id="RHEA-COMP:10000"/>
        <dbReference type="Rhea" id="RHEA-COMP:10001"/>
        <dbReference type="Rhea" id="RHEA-COMP:10152"/>
        <dbReference type="Rhea" id="RHEA-COMP:10282"/>
        <dbReference type="ChEBI" id="CHEBI:17319"/>
        <dbReference type="ChEBI" id="CHEBI:33737"/>
        <dbReference type="ChEBI" id="CHEBI:33738"/>
        <dbReference type="ChEBI" id="CHEBI:57844"/>
        <dbReference type="ChEBI" id="CHEBI:57856"/>
        <dbReference type="ChEBI" id="CHEBI:59789"/>
        <dbReference type="ChEBI" id="CHEBI:74411"/>
        <dbReference type="ChEBI" id="CHEBI:74497"/>
        <dbReference type="EC" id="2.1.1.192"/>
    </reaction>
</comment>
<dbReference type="Gene3D" id="3.20.20.70">
    <property type="entry name" value="Aldolase class I"/>
    <property type="match status" value="1"/>
</dbReference>
<dbReference type="EMBL" id="PETL01000198">
    <property type="protein sequence ID" value="PIV64073.1"/>
    <property type="molecule type" value="Genomic_DNA"/>
</dbReference>
<evidence type="ECO:0000256" key="8">
    <source>
        <dbReference type="ARBA" id="ARBA00022694"/>
    </source>
</evidence>
<evidence type="ECO:0000313" key="15">
    <source>
        <dbReference type="Proteomes" id="UP000228886"/>
    </source>
</evidence>
<comment type="subcellular location">
    <subcellularLocation>
        <location evidence="1 12">Cytoplasm</location>
    </subcellularLocation>
</comment>
<feature type="binding site" evidence="12">
    <location>
        <begin position="233"/>
        <end position="235"/>
    </location>
    <ligand>
        <name>S-adenosyl-L-methionine</name>
        <dbReference type="ChEBI" id="CHEBI:59789"/>
    </ligand>
</feature>
<feature type="binding site" evidence="12">
    <location>
        <position position="135"/>
    </location>
    <ligand>
        <name>[4Fe-4S] cluster</name>
        <dbReference type="ChEBI" id="CHEBI:49883"/>
        <note>4Fe-4S-S-AdoMet</note>
    </ligand>
</feature>
<proteinExistence type="inferred from homology"/>
<evidence type="ECO:0000256" key="4">
    <source>
        <dbReference type="ARBA" id="ARBA00022552"/>
    </source>
</evidence>
<dbReference type="PIRSF" id="PIRSF006004">
    <property type="entry name" value="CHP00048"/>
    <property type="match status" value="1"/>
</dbReference>
<dbReference type="GO" id="GO:0046872">
    <property type="term" value="F:metal ion binding"/>
    <property type="evidence" value="ECO:0007669"/>
    <property type="project" value="UniProtKB-KW"/>
</dbReference>
<reference evidence="15" key="1">
    <citation type="submission" date="2017-09" db="EMBL/GenBank/DDBJ databases">
        <title>Depth-based differentiation of microbial function through sediment-hosted aquifers and enrichment of novel symbionts in the deep terrestrial subsurface.</title>
        <authorList>
            <person name="Probst A.J."/>
            <person name="Ladd B."/>
            <person name="Jarett J.K."/>
            <person name="Geller-Mcgrath D.E."/>
            <person name="Sieber C.M.K."/>
            <person name="Emerson J.B."/>
            <person name="Anantharaman K."/>
            <person name="Thomas B.C."/>
            <person name="Malmstrom R."/>
            <person name="Stieglmeier M."/>
            <person name="Klingl A."/>
            <person name="Woyke T."/>
            <person name="Ryan C.M."/>
            <person name="Banfield J.F."/>
        </authorList>
    </citation>
    <scope>NUCLEOTIDE SEQUENCE [LARGE SCALE GENOMIC DNA]</scope>
</reference>
<evidence type="ECO:0000256" key="12">
    <source>
        <dbReference type="HAMAP-Rule" id="MF_01849"/>
    </source>
</evidence>
<dbReference type="GO" id="GO:0000049">
    <property type="term" value="F:tRNA binding"/>
    <property type="evidence" value="ECO:0007669"/>
    <property type="project" value="UniProtKB-UniRule"/>
</dbReference>
<dbReference type="AlphaFoldDB" id="A0A2M7E8M7"/>
<feature type="domain" description="Radical SAM core" evidence="13">
    <location>
        <begin position="117"/>
        <end position="347"/>
    </location>
</feature>
<dbReference type="InterPro" id="IPR013785">
    <property type="entry name" value="Aldolase_TIM"/>
</dbReference>
<dbReference type="NCBIfam" id="TIGR00048">
    <property type="entry name" value="rRNA_mod_RlmN"/>
    <property type="match status" value="1"/>
</dbReference>
<keyword evidence="4 12" id="KW-0698">rRNA processing</keyword>
<dbReference type="InterPro" id="IPR004383">
    <property type="entry name" value="rRNA_lsu_MTrfase_RlmN/Cfr"/>
</dbReference>
<organism evidence="14 15">
    <name type="scientific">bacterium (Candidatus Ratteibacteria) CG01_land_8_20_14_3_00_40_19</name>
    <dbReference type="NCBI Taxonomy" id="2014290"/>
    <lineage>
        <taxon>Bacteria</taxon>
        <taxon>Candidatus Ratteibacteria</taxon>
    </lineage>
</organism>
<dbReference type="GO" id="GO:0030488">
    <property type="term" value="P:tRNA methylation"/>
    <property type="evidence" value="ECO:0007669"/>
    <property type="project" value="UniProtKB-UniRule"/>
</dbReference>
<evidence type="ECO:0000256" key="2">
    <source>
        <dbReference type="ARBA" id="ARBA00022485"/>
    </source>
</evidence>
<dbReference type="SFLD" id="SFLDF00275">
    <property type="entry name" value="adenosine_C2_methyltransferase"/>
    <property type="match status" value="1"/>
</dbReference>
<dbReference type="GO" id="GO:0002935">
    <property type="term" value="F:tRNA (adenine(37)-C2)-methyltransferase activity"/>
    <property type="evidence" value="ECO:0007669"/>
    <property type="project" value="UniProtKB-UniRule"/>
</dbReference>
<keyword evidence="5 12" id="KW-0489">Methyltransferase</keyword>
<keyword evidence="6 12" id="KW-0808">Transferase</keyword>
<dbReference type="Proteomes" id="UP000228886">
    <property type="component" value="Unassembled WGS sequence"/>
</dbReference>
<sequence>MEISLSPMGRGCRVRGNNLMEKQDIKNFTIAEFEKRLAEISEPSFRARQILGWLYRKGVSDFNLMHNLPKNLQERLDAIFYISRPQVLEIAQSADGTEKFLFRLSDDNLIETVLIPNRERATVCLSTQVGCKYNCVFCASGQNGFTRNLTLAEIINQLLFIRFERNQKITNVVFMGMGEPFDNYDNLVRAISVINDPKDISIGARKITVSTCGIIPGIERFQTIGRQVELSVSLNAADEELRSKLMPVNKKYPLEELILTLADYTKKTGRVITLEYLLVKNINDSADCAEKLAGVAKCLKAKVNLLPYSPVTGKDYRIPEKDGIALFASRLSRKGVTVTIRKSRGKDIAAACGQLAGKRNEI</sequence>
<dbReference type="InterPro" id="IPR048641">
    <property type="entry name" value="RlmN_N"/>
</dbReference>
<dbReference type="GO" id="GO:0051539">
    <property type="term" value="F:4 iron, 4 sulfur cluster binding"/>
    <property type="evidence" value="ECO:0007669"/>
    <property type="project" value="UniProtKB-UniRule"/>
</dbReference>
<comment type="caution">
    <text evidence="14">The sequence shown here is derived from an EMBL/GenBank/DDBJ whole genome shotgun (WGS) entry which is preliminary data.</text>
</comment>
<keyword evidence="2 12" id="KW-0004">4Fe-4S</keyword>
<comment type="caution">
    <text evidence="12">Lacks conserved residue(s) required for the propagation of feature annotation.</text>
</comment>
<comment type="similarity">
    <text evidence="12">Belongs to the radical SAM superfamily. RlmN family.</text>
</comment>
<dbReference type="GO" id="GO:0019843">
    <property type="term" value="F:rRNA binding"/>
    <property type="evidence" value="ECO:0007669"/>
    <property type="project" value="UniProtKB-UniRule"/>
</dbReference>
<feature type="active site" description="S-methylcysteine intermediate" evidence="12">
    <location>
        <position position="352"/>
    </location>
</feature>
<keyword evidence="9 12" id="KW-0479">Metal-binding</keyword>
<evidence type="ECO:0000259" key="13">
    <source>
        <dbReference type="PROSITE" id="PS51918"/>
    </source>
</evidence>
<keyword evidence="11 12" id="KW-0411">Iron-sulfur</keyword>
<keyword evidence="8 12" id="KW-0819">tRNA processing</keyword>
<dbReference type="InterPro" id="IPR058240">
    <property type="entry name" value="rSAM_sf"/>
</dbReference>
<keyword evidence="3 12" id="KW-0963">Cytoplasm</keyword>
<dbReference type="EC" id="2.1.1.192" evidence="12"/>
<dbReference type="FunFam" id="3.20.20.70:FF:000014">
    <property type="entry name" value="Probable dual-specificity RNA methyltransferase RlmN"/>
    <property type="match status" value="1"/>
</dbReference>
<comment type="function">
    <text evidence="12">Specifically methylates position 2 of adenine 2503 in 23S rRNA and position 2 of adenine 37 in tRNAs.</text>
</comment>
<dbReference type="HAMAP" id="MF_01849">
    <property type="entry name" value="RNA_methyltr_RlmN"/>
    <property type="match status" value="1"/>
</dbReference>
<comment type="catalytic activity">
    <reaction evidence="12">
        <text>adenosine(37) in tRNA + 2 reduced [2Fe-2S]-[ferredoxin] + 2 S-adenosyl-L-methionine = 2-methyladenosine(37) in tRNA + 5'-deoxyadenosine + L-methionine + 2 oxidized [2Fe-2S]-[ferredoxin] + S-adenosyl-L-homocysteine</text>
        <dbReference type="Rhea" id="RHEA:43332"/>
        <dbReference type="Rhea" id="RHEA-COMP:10000"/>
        <dbReference type="Rhea" id="RHEA-COMP:10001"/>
        <dbReference type="Rhea" id="RHEA-COMP:10162"/>
        <dbReference type="Rhea" id="RHEA-COMP:10485"/>
        <dbReference type="ChEBI" id="CHEBI:17319"/>
        <dbReference type="ChEBI" id="CHEBI:33737"/>
        <dbReference type="ChEBI" id="CHEBI:33738"/>
        <dbReference type="ChEBI" id="CHEBI:57844"/>
        <dbReference type="ChEBI" id="CHEBI:57856"/>
        <dbReference type="ChEBI" id="CHEBI:59789"/>
        <dbReference type="ChEBI" id="CHEBI:74411"/>
        <dbReference type="ChEBI" id="CHEBI:74497"/>
        <dbReference type="EC" id="2.1.1.192"/>
    </reaction>
</comment>
<evidence type="ECO:0000256" key="3">
    <source>
        <dbReference type="ARBA" id="ARBA00022490"/>
    </source>
</evidence>
<evidence type="ECO:0000256" key="1">
    <source>
        <dbReference type="ARBA" id="ARBA00004496"/>
    </source>
</evidence>
<accession>A0A2M7E8M7</accession>
<protein>
    <recommendedName>
        <fullName evidence="12">Probable dual-specificity RNA methyltransferase RlmN</fullName>
        <ecNumber evidence="12">2.1.1.192</ecNumber>
    </recommendedName>
    <alternativeName>
        <fullName evidence="12">23S rRNA (adenine(2503)-C(2))-methyltransferase</fullName>
    </alternativeName>
    <alternativeName>
        <fullName evidence="12">23S rRNA m2A2503 methyltransferase</fullName>
    </alternativeName>
    <alternativeName>
        <fullName evidence="12">Ribosomal RNA large subunit methyltransferase N</fullName>
    </alternativeName>
    <alternativeName>
        <fullName evidence="12">tRNA (adenine(37)-C(2))-methyltransferase</fullName>
    </alternativeName>
    <alternativeName>
        <fullName evidence="12">tRNA m2A37 methyltransferase</fullName>
    </alternativeName>
</protein>
<dbReference type="Gene3D" id="1.10.150.530">
    <property type="match status" value="1"/>
</dbReference>
<dbReference type="CDD" id="cd01335">
    <property type="entry name" value="Radical_SAM"/>
    <property type="match status" value="1"/>
</dbReference>
<keyword evidence="7 12" id="KW-0949">S-adenosyl-L-methionine</keyword>